<dbReference type="InterPro" id="IPR034984">
    <property type="entry name" value="Imelysin-like_IPPA"/>
</dbReference>
<name>A0A514CLC7_9BACT</name>
<evidence type="ECO:0000313" key="4">
    <source>
        <dbReference type="EMBL" id="QDH80557.1"/>
    </source>
</evidence>
<evidence type="ECO:0000256" key="1">
    <source>
        <dbReference type="ARBA" id="ARBA00004196"/>
    </source>
</evidence>
<dbReference type="Pfam" id="PF09375">
    <property type="entry name" value="Peptidase_M75"/>
    <property type="match status" value="1"/>
</dbReference>
<protein>
    <submittedName>
        <fullName evidence="4">Imelysin family protein</fullName>
    </submittedName>
</protein>
<dbReference type="Gene3D" id="1.20.1420.20">
    <property type="entry name" value="M75 peptidase, HXXE motif"/>
    <property type="match status" value="1"/>
</dbReference>
<dbReference type="GO" id="GO:0030313">
    <property type="term" value="C:cell envelope"/>
    <property type="evidence" value="ECO:0007669"/>
    <property type="project" value="UniProtKB-SubCell"/>
</dbReference>
<feature type="domain" description="Imelysin-like" evidence="3">
    <location>
        <begin position="51"/>
        <end position="347"/>
    </location>
</feature>
<dbReference type="RefSeq" id="WP_141615787.1">
    <property type="nucleotide sequence ID" value="NZ_CP041253.1"/>
</dbReference>
<gene>
    <name evidence="4" type="ORF">FKX85_16515</name>
</gene>
<dbReference type="Proteomes" id="UP000316614">
    <property type="component" value="Chromosome"/>
</dbReference>
<accession>A0A514CLC7</accession>
<evidence type="ECO:0000313" key="5">
    <source>
        <dbReference type="Proteomes" id="UP000316614"/>
    </source>
</evidence>
<sequence>MNYRSISTYLLWATVAGIICLLPSCMNDEKEQNQMKVDRSPMLESLADKVIIPAYTVFHTAAFGLNEHIQAFAETPSQETLSDAREQFHTAYHSWQHVALFDFGPAFTHTLRANVNTFPTDNFSIDNAIASGTLELDKISAQNKKGLPALDYLLFGLAETDQEMLQLYTDGENAAHRRAYLTAVAEDILLKTDQVYNGWLEAEGNYRDTFIDKDGTDVGSSIGQMVNAFSQYFERFNRDARIGVPLGKRSQGTPIPRNVEAYYSGKSISLATENLKGVINFFKGGNGEGLHDYLKSLDTKHNDRLLADVVLDQFETAEKKVTAIPSPLTEAVTSNTEPVDAAHKELQKAVILIKVDMASALGVLITYQDNDGD</sequence>
<dbReference type="OrthoDB" id="650514at2"/>
<evidence type="ECO:0000259" key="3">
    <source>
        <dbReference type="Pfam" id="PF09375"/>
    </source>
</evidence>
<dbReference type="EMBL" id="CP041253">
    <property type="protein sequence ID" value="QDH80557.1"/>
    <property type="molecule type" value="Genomic_DNA"/>
</dbReference>
<organism evidence="4 5">
    <name type="scientific">Echinicola soli</name>
    <dbReference type="NCBI Taxonomy" id="2591634"/>
    <lineage>
        <taxon>Bacteria</taxon>
        <taxon>Pseudomonadati</taxon>
        <taxon>Bacteroidota</taxon>
        <taxon>Cytophagia</taxon>
        <taxon>Cytophagales</taxon>
        <taxon>Cyclobacteriaceae</taxon>
        <taxon>Echinicola</taxon>
    </lineage>
</organism>
<keyword evidence="2" id="KW-0732">Signal</keyword>
<dbReference type="InterPro" id="IPR038352">
    <property type="entry name" value="Imelysin_sf"/>
</dbReference>
<comment type="subcellular location">
    <subcellularLocation>
        <location evidence="1">Cell envelope</location>
    </subcellularLocation>
</comment>
<keyword evidence="5" id="KW-1185">Reference proteome</keyword>
<dbReference type="InterPro" id="IPR018976">
    <property type="entry name" value="Imelysin-like"/>
</dbReference>
<evidence type="ECO:0000256" key="2">
    <source>
        <dbReference type="ARBA" id="ARBA00022729"/>
    </source>
</evidence>
<reference evidence="4 5" key="1">
    <citation type="submission" date="2019-06" db="EMBL/GenBank/DDBJ databases">
        <title>Echinicola alkalisoli sp. nov. isolated from saline soil.</title>
        <authorList>
            <person name="Sun J.-Q."/>
            <person name="Xu L."/>
        </authorList>
    </citation>
    <scope>NUCLEOTIDE SEQUENCE [LARGE SCALE GENOMIC DNA]</scope>
    <source>
        <strain evidence="4 5">LN3S3</strain>
    </source>
</reference>
<proteinExistence type="predicted"/>
<dbReference type="AlphaFoldDB" id="A0A514CLC7"/>
<dbReference type="KEGG" id="echi:FKX85_16515"/>
<dbReference type="CDD" id="cd14659">
    <property type="entry name" value="Imelysin-like_IPPA"/>
    <property type="match status" value="1"/>
</dbReference>